<evidence type="ECO:0000259" key="1">
    <source>
        <dbReference type="PROSITE" id="PS50011"/>
    </source>
</evidence>
<protein>
    <recommendedName>
        <fullName evidence="1">Protein kinase domain-containing protein</fullName>
    </recommendedName>
</protein>
<dbReference type="GO" id="GO:0004672">
    <property type="term" value="F:protein kinase activity"/>
    <property type="evidence" value="ECO:0007669"/>
    <property type="project" value="InterPro"/>
</dbReference>
<reference evidence="2" key="1">
    <citation type="journal article" date="2020" name="Nature">
        <title>Giant virus diversity and host interactions through global metagenomics.</title>
        <authorList>
            <person name="Schulz F."/>
            <person name="Roux S."/>
            <person name="Paez-Espino D."/>
            <person name="Jungbluth S."/>
            <person name="Walsh D.A."/>
            <person name="Denef V.J."/>
            <person name="McMahon K.D."/>
            <person name="Konstantinidis K.T."/>
            <person name="Eloe-Fadrosh E.A."/>
            <person name="Kyrpides N.C."/>
            <person name="Woyke T."/>
        </authorList>
    </citation>
    <scope>NUCLEOTIDE SEQUENCE</scope>
    <source>
        <strain evidence="2">GVMAG-M-3300023184-86</strain>
    </source>
</reference>
<dbReference type="EMBL" id="MN740170">
    <property type="protein sequence ID" value="QHT91852.1"/>
    <property type="molecule type" value="Genomic_DNA"/>
</dbReference>
<dbReference type="InterPro" id="IPR011009">
    <property type="entry name" value="Kinase-like_dom_sf"/>
</dbReference>
<feature type="domain" description="Protein kinase" evidence="1">
    <location>
        <begin position="14"/>
        <end position="343"/>
    </location>
</feature>
<dbReference type="SUPFAM" id="SSF56112">
    <property type="entry name" value="Protein kinase-like (PK-like)"/>
    <property type="match status" value="1"/>
</dbReference>
<proteinExistence type="predicted"/>
<evidence type="ECO:0000313" key="2">
    <source>
        <dbReference type="EMBL" id="QHT91852.1"/>
    </source>
</evidence>
<dbReference type="AlphaFoldDB" id="A0A6C0IFZ3"/>
<name>A0A6C0IFZ3_9ZZZZ</name>
<accession>A0A6C0IFZ3</accession>
<dbReference type="PROSITE" id="PS00108">
    <property type="entry name" value="PROTEIN_KINASE_ST"/>
    <property type="match status" value="1"/>
</dbReference>
<dbReference type="GO" id="GO:0005524">
    <property type="term" value="F:ATP binding"/>
    <property type="evidence" value="ECO:0007669"/>
    <property type="project" value="InterPro"/>
</dbReference>
<dbReference type="InterPro" id="IPR000719">
    <property type="entry name" value="Prot_kinase_dom"/>
</dbReference>
<dbReference type="Gene3D" id="1.10.510.10">
    <property type="entry name" value="Transferase(Phosphotransferase) domain 1"/>
    <property type="match status" value="1"/>
</dbReference>
<organism evidence="2">
    <name type="scientific">viral metagenome</name>
    <dbReference type="NCBI Taxonomy" id="1070528"/>
    <lineage>
        <taxon>unclassified sequences</taxon>
        <taxon>metagenomes</taxon>
        <taxon>organismal metagenomes</taxon>
    </lineage>
</organism>
<dbReference type="PROSITE" id="PS50011">
    <property type="entry name" value="PROTEIN_KINASE_DOM"/>
    <property type="match status" value="1"/>
</dbReference>
<dbReference type="InterPro" id="IPR008271">
    <property type="entry name" value="Ser/Thr_kinase_AS"/>
</dbReference>
<sequence>MINENEKNGKNGKIKGGKAIASGGYGCVFSPALKCEGSKKREKNKISKLMTKKHTLSEYEEIEKVKRKLINIPNYTDYFLVNDITVCKPEKLTKFDLAQYKKKCRALPKDKIYDHNINESLDKLLLLNIPNGGVALDDYNYNSGSFDKWYKTSDNLIKLLKNGIIPMNTQNYFHCDVKDSNILIKDNDDEFKLRLIDWGLSTEYTPFIDAEIPKSWFTRSIQFNVPFSVILFTDYFEERYIKYIEKYDKIDENILRPFVYNYIIFWLKKKGSGHYTFINEIMYILFSNDIEGDNNQSKIKIIENEFTLFYITNYLVKILHKYTYLENSKIVIKLNDYLDNVFINIVDVHGLLTCYFPLIDILFINYKNLSKSQHKIFITIKNIFTTYLFSPITDKSEITKIIEKLEDLTLLIKGEINSDTFHTINSSTSKTTTSTRKARGIIKHKKTNKKFFHKTSKKILRDNNLFLLTQLKK</sequence>